<evidence type="ECO:0000256" key="5">
    <source>
        <dbReference type="ARBA" id="ARBA00023306"/>
    </source>
</evidence>
<dbReference type="PANTHER" id="PTHR45957:SF1">
    <property type="entry name" value="ANAPHASE-PROMOTING COMPLEX SUBUNIT 2"/>
    <property type="match status" value="1"/>
</dbReference>
<reference evidence="8" key="1">
    <citation type="submission" date="2016-09" db="EMBL/GenBank/DDBJ databases">
        <authorList>
            <person name="Hebert L."/>
            <person name="Moumen B."/>
        </authorList>
    </citation>
    <scope>NUCLEOTIDE SEQUENCE [LARGE SCALE GENOMIC DNA]</scope>
    <source>
        <strain evidence="8">OVI</strain>
    </source>
</reference>
<gene>
    <name evidence="8" type="ORF">TEOVI_000567500</name>
</gene>
<dbReference type="InterPro" id="IPR014786">
    <property type="entry name" value="ANAPC2_C"/>
</dbReference>
<dbReference type="GO" id="GO:0051301">
    <property type="term" value="P:cell division"/>
    <property type="evidence" value="ECO:0007669"/>
    <property type="project" value="UniProtKB-KW"/>
</dbReference>
<dbReference type="PANTHER" id="PTHR45957">
    <property type="entry name" value="ANAPHASE-PROMOTING COMPLEX SUBUNIT 2"/>
    <property type="match status" value="1"/>
</dbReference>
<dbReference type="SUPFAM" id="SSF75632">
    <property type="entry name" value="Cullin homology domain"/>
    <property type="match status" value="1"/>
</dbReference>
<keyword evidence="9" id="KW-1185">Reference proteome</keyword>
<keyword evidence="3" id="KW-0498">Mitosis</keyword>
<dbReference type="VEuPathDB" id="TriTrypDB:TEOVI_000567500"/>
<comment type="similarity">
    <text evidence="6">Belongs to the cullin family.</text>
</comment>
<dbReference type="SMART" id="SM01013">
    <property type="entry name" value="APC2"/>
    <property type="match status" value="1"/>
</dbReference>
<dbReference type="Gene3D" id="3.30.230.130">
    <property type="entry name" value="Cullin, Chain C, Domain 2"/>
    <property type="match status" value="1"/>
</dbReference>
<name>A0A1G4HZ11_TRYEQ</name>
<dbReference type="GeneID" id="92379615"/>
<evidence type="ECO:0000256" key="3">
    <source>
        <dbReference type="ARBA" id="ARBA00022776"/>
    </source>
</evidence>
<protein>
    <recommendedName>
        <fullName evidence="1">Anaphase-promoting complex subunit 2</fullName>
    </recommendedName>
</protein>
<dbReference type="SMART" id="SM00182">
    <property type="entry name" value="CULLIN"/>
    <property type="match status" value="1"/>
</dbReference>
<evidence type="ECO:0000259" key="7">
    <source>
        <dbReference type="PROSITE" id="PS50069"/>
    </source>
</evidence>
<dbReference type="InterPro" id="IPR057975">
    <property type="entry name" value="TPR_ANAPC2"/>
</dbReference>
<dbReference type="GO" id="GO:0005680">
    <property type="term" value="C:anaphase-promoting complex"/>
    <property type="evidence" value="ECO:0007669"/>
    <property type="project" value="TreeGrafter"/>
</dbReference>
<evidence type="ECO:0000313" key="9">
    <source>
        <dbReference type="Proteomes" id="UP000195570"/>
    </source>
</evidence>
<dbReference type="GO" id="GO:0006511">
    <property type="term" value="P:ubiquitin-dependent protein catabolic process"/>
    <property type="evidence" value="ECO:0007669"/>
    <property type="project" value="InterPro"/>
</dbReference>
<evidence type="ECO:0000256" key="6">
    <source>
        <dbReference type="PROSITE-ProRule" id="PRU00330"/>
    </source>
</evidence>
<proteinExistence type="inferred from homology"/>
<keyword evidence="5" id="KW-0131">Cell cycle</keyword>
<evidence type="ECO:0000256" key="1">
    <source>
        <dbReference type="ARBA" id="ARBA00016068"/>
    </source>
</evidence>
<organism evidence="8 9">
    <name type="scientific">Trypanosoma equiperdum</name>
    <dbReference type="NCBI Taxonomy" id="5694"/>
    <lineage>
        <taxon>Eukaryota</taxon>
        <taxon>Discoba</taxon>
        <taxon>Euglenozoa</taxon>
        <taxon>Kinetoplastea</taxon>
        <taxon>Metakinetoplastina</taxon>
        <taxon>Trypanosomatida</taxon>
        <taxon>Trypanosomatidae</taxon>
        <taxon>Trypanosoma</taxon>
    </lineage>
</organism>
<dbReference type="GO" id="GO:0070979">
    <property type="term" value="P:protein K11-linked ubiquitination"/>
    <property type="evidence" value="ECO:0007669"/>
    <property type="project" value="TreeGrafter"/>
</dbReference>
<dbReference type="EMBL" id="CZPT02000078">
    <property type="protein sequence ID" value="SCU64510.1"/>
    <property type="molecule type" value="Genomic_DNA"/>
</dbReference>
<dbReference type="PROSITE" id="PS50069">
    <property type="entry name" value="CULLIN_2"/>
    <property type="match status" value="1"/>
</dbReference>
<dbReference type="GO" id="GO:0007091">
    <property type="term" value="P:metaphase/anaphase transition of mitotic cell cycle"/>
    <property type="evidence" value="ECO:0007669"/>
    <property type="project" value="TreeGrafter"/>
</dbReference>
<feature type="domain" description="Cullin family profile" evidence="7">
    <location>
        <begin position="412"/>
        <end position="660"/>
    </location>
</feature>
<dbReference type="Pfam" id="PF25773">
    <property type="entry name" value="TPR_ANAPC2"/>
    <property type="match status" value="1"/>
</dbReference>
<keyword evidence="2" id="KW-0132">Cell division</keyword>
<evidence type="ECO:0000256" key="2">
    <source>
        <dbReference type="ARBA" id="ARBA00022618"/>
    </source>
</evidence>
<dbReference type="InterPro" id="IPR036317">
    <property type="entry name" value="Cullin_homology_sf"/>
</dbReference>
<dbReference type="InterPro" id="IPR044554">
    <property type="entry name" value="ANAPC2"/>
</dbReference>
<evidence type="ECO:0000313" key="8">
    <source>
        <dbReference type="EMBL" id="SCU64510.1"/>
    </source>
</evidence>
<evidence type="ECO:0000256" key="4">
    <source>
        <dbReference type="ARBA" id="ARBA00022786"/>
    </source>
</evidence>
<dbReference type="Gene3D" id="1.20.1310.10">
    <property type="entry name" value="Cullin Repeats"/>
    <property type="match status" value="1"/>
</dbReference>
<dbReference type="InterPro" id="IPR016158">
    <property type="entry name" value="Cullin_homology"/>
</dbReference>
<keyword evidence="4" id="KW-0833">Ubl conjugation pathway</keyword>
<dbReference type="AlphaFoldDB" id="A0A1G4HZ11"/>
<dbReference type="Proteomes" id="UP000195570">
    <property type="component" value="Unassembled WGS sequence"/>
</dbReference>
<comment type="caution">
    <text evidence="8">The sequence shown here is derived from an EMBL/GenBank/DDBJ whole genome shotgun (WGS) entry which is preliminary data.</text>
</comment>
<sequence length="770" mass="85913">MEEDEAFANLVGVLQVVKSDGVSAFQYPDVAVKYRFNESLAVLSKPPLNVAAAELLVRKVFEVFADTTIVEYQRDMCSGRESLALRHLHERYQQTFAIISDWCGRLNSEESVALFTVSLRCHLLQPDLLTDESPPGKKELLSFLELHGHRVLKSIEEAGSAHSFTRVVDGSCDEVLQELHDLTLSSTSDIKALWKSVLVNCTLDRIASLDDDDFTVARIQSYMQWKDDVVDVFVRMALSPDPDDSEQRSEVNRWCKDLEQLLLVSYGQKRIASFWDVVVEYPDSTPTLQDLRFCLQRCTDDTLRNGLIKTVKWMLVSRLHRAGTRTEDILAILIGTIHSLCVLVPKNDQSSMIFTIVGDTLEHLKKRKDCVSAVVQAMTQPSGDSTLNIDLRNYASTGSALDNGDSFEGVWDATLPGTEQSSLSLHEKPDVLRVLLATISVNSLVEEYRQVLASQLLGKPMHNFDTSAEEEVLERLKCAFGEDVLAPCVVMIRDIQASRRYTQQLGEMHEGRATSDKTSSVESRRDWPLSLDVLSTTSWPKLSSCLPAGETQPIPDKYNPHPELASAMDDAKEGYKRLKANQRLEWVLSHGNVTLELQQKEVSASRFVAVTYDLSLFSASIVLYVRDISAEVDAPAPLVAVAERMGVKPQVLQQRISHLIPSVLLSADDNKTLSVQTNYVSTSNFTFDDAEEGEEQPAGLSPDQMNMLLSMLKAMLKAREACGASDIFNSMKMFGQFQGSIDDMRRLLQIFVAQGKLAVNEAKLYTLPKG</sequence>
<accession>A0A1G4HZ11</accession>
<dbReference type="RefSeq" id="XP_067076261.1">
    <property type="nucleotide sequence ID" value="XM_067220160.1"/>
</dbReference>
<dbReference type="GO" id="GO:0031625">
    <property type="term" value="F:ubiquitin protein ligase binding"/>
    <property type="evidence" value="ECO:0007669"/>
    <property type="project" value="InterPro"/>
</dbReference>